<dbReference type="Gene3D" id="2.170.130.10">
    <property type="entry name" value="TonB-dependent receptor, plug domain"/>
    <property type="match status" value="1"/>
</dbReference>
<evidence type="ECO:0000256" key="6">
    <source>
        <dbReference type="ARBA" id="ARBA00023136"/>
    </source>
</evidence>
<sequence>MPSIIHRLSALTSSLVRCCVVAVTLGMQHPSVAHSQAIDHGALEDVFGEAVTTSATGKPQRVSEVPVAMDIITAEQIRRSGAHDIPAVLARYTSLDVQQYNAHDFSVGARAFTTPMAQRLLVLVNGRQVYLDHYGYAAWDSIPVQLAEIRQIEVVQGPNSALFGFNAASGVINIITYDPSHDRVTSGVVRAGAGGYREASGVMTVPTGEASGIRLSAGLRGENPWNRGYTNFEAQELDARRAPTRSQIAGEGSFRLSSHLRGSIDASYSRAAGGNFMDYGQIWREDKRVWSLRGRLVAETPSGFIEGQVYHNALKAFYAATAHPTDSALTVAELSSTTKLGTAHTVRPLVQVRHATMTMLPGTKVRYNVVGTGGMWDWLLQERLALTTSARYDHLWLGAVGYDDPAFPYGNQDYDRSFGEWSWNVGLVWHPTDVDTIRVSAARGVSLPSLSDYGWRDSYPDFGYQDTGTPTLSPTVVHNYEVEYRRTSDLIRGRFGLTGFAQEYTGFSSGLSTLTFAPPAVPLNTYTPFNLGTARVLGAELSASGKAAAGMSWGLRYRLSAVSSDFEASSQDPKRTSPRHLISTRLGWARGPVELDLFGRYSSLVRGYRALSEEEVVLSEVKDYVSVAARAGFRLTERLTLAVEGENLLHGRQQQTLALQAMRRIYVSLTAAF</sequence>
<feature type="domain" description="TonB-dependent receptor-like beta-barrel" evidence="10">
    <location>
        <begin position="243"/>
        <end position="648"/>
    </location>
</feature>
<comment type="caution">
    <text evidence="12">The sequence shown here is derived from an EMBL/GenBank/DDBJ whole genome shotgun (WGS) entry which is preliminary data.</text>
</comment>
<organism evidence="12 13">
    <name type="scientific">Teichococcus vastitatis</name>
    <dbReference type="NCBI Taxonomy" id="2307076"/>
    <lineage>
        <taxon>Bacteria</taxon>
        <taxon>Pseudomonadati</taxon>
        <taxon>Pseudomonadota</taxon>
        <taxon>Alphaproteobacteria</taxon>
        <taxon>Acetobacterales</taxon>
        <taxon>Roseomonadaceae</taxon>
        <taxon>Roseomonas</taxon>
    </lineage>
</organism>
<dbReference type="InterPro" id="IPR037066">
    <property type="entry name" value="Plug_dom_sf"/>
</dbReference>
<evidence type="ECO:0000259" key="10">
    <source>
        <dbReference type="Pfam" id="PF00593"/>
    </source>
</evidence>
<evidence type="ECO:0000256" key="2">
    <source>
        <dbReference type="ARBA" id="ARBA00022448"/>
    </source>
</evidence>
<gene>
    <name evidence="12" type="ORF">MON41_21125</name>
</gene>
<keyword evidence="4 8" id="KW-0812">Transmembrane</keyword>
<evidence type="ECO:0000259" key="11">
    <source>
        <dbReference type="Pfam" id="PF07715"/>
    </source>
</evidence>
<dbReference type="InterPro" id="IPR012910">
    <property type="entry name" value="Plug_dom"/>
</dbReference>
<dbReference type="PANTHER" id="PTHR30069">
    <property type="entry name" value="TONB-DEPENDENT OUTER MEMBRANE RECEPTOR"/>
    <property type="match status" value="1"/>
</dbReference>
<dbReference type="Gene3D" id="2.40.170.20">
    <property type="entry name" value="TonB-dependent receptor, beta-barrel domain"/>
    <property type="match status" value="1"/>
</dbReference>
<reference evidence="12 13" key="1">
    <citation type="submission" date="2022-03" db="EMBL/GenBank/DDBJ databases">
        <title>Complete genome analysis of Roseomonas KG 17.1 : a prolific producer of plant growth promoters.</title>
        <authorList>
            <person name="Saadouli I."/>
            <person name="Najjari A."/>
            <person name="Mosbah A."/>
            <person name="Ouzari H.I."/>
        </authorList>
    </citation>
    <scope>NUCLEOTIDE SEQUENCE [LARGE SCALE GENOMIC DNA]</scope>
    <source>
        <strain evidence="12 13">KG17-1</strain>
    </source>
</reference>
<evidence type="ECO:0000256" key="7">
    <source>
        <dbReference type="ARBA" id="ARBA00023237"/>
    </source>
</evidence>
<dbReference type="InterPro" id="IPR000531">
    <property type="entry name" value="Beta-barrel_TonB"/>
</dbReference>
<evidence type="ECO:0000256" key="3">
    <source>
        <dbReference type="ARBA" id="ARBA00022452"/>
    </source>
</evidence>
<evidence type="ECO:0000313" key="13">
    <source>
        <dbReference type="Proteomes" id="UP001201985"/>
    </source>
</evidence>
<evidence type="ECO:0000256" key="8">
    <source>
        <dbReference type="PROSITE-ProRule" id="PRU01360"/>
    </source>
</evidence>
<dbReference type="RefSeq" id="WP_241793813.1">
    <property type="nucleotide sequence ID" value="NZ_JALBUU010000095.1"/>
</dbReference>
<keyword evidence="12" id="KW-0675">Receptor</keyword>
<dbReference type="Proteomes" id="UP001201985">
    <property type="component" value="Unassembled WGS sequence"/>
</dbReference>
<evidence type="ECO:0000256" key="9">
    <source>
        <dbReference type="RuleBase" id="RU003357"/>
    </source>
</evidence>
<dbReference type="EMBL" id="JALBUU010000095">
    <property type="protein sequence ID" value="MCI0756165.1"/>
    <property type="molecule type" value="Genomic_DNA"/>
</dbReference>
<feature type="domain" description="TonB-dependent receptor plug" evidence="11">
    <location>
        <begin position="62"/>
        <end position="171"/>
    </location>
</feature>
<dbReference type="Pfam" id="PF00593">
    <property type="entry name" value="TonB_dep_Rec_b-barrel"/>
    <property type="match status" value="1"/>
</dbReference>
<protein>
    <submittedName>
        <fullName evidence="12">TonB-dependent receptor</fullName>
    </submittedName>
</protein>
<keyword evidence="6 8" id="KW-0472">Membrane</keyword>
<proteinExistence type="inferred from homology"/>
<keyword evidence="5 9" id="KW-0798">TonB box</keyword>
<dbReference type="Pfam" id="PF07715">
    <property type="entry name" value="Plug"/>
    <property type="match status" value="1"/>
</dbReference>
<dbReference type="PANTHER" id="PTHR30069:SF37">
    <property type="entry name" value="FERRIC VIBRIOBACTIN RECEPTOR VIUA"/>
    <property type="match status" value="1"/>
</dbReference>
<evidence type="ECO:0000313" key="12">
    <source>
        <dbReference type="EMBL" id="MCI0756165.1"/>
    </source>
</evidence>
<dbReference type="SUPFAM" id="SSF56935">
    <property type="entry name" value="Porins"/>
    <property type="match status" value="1"/>
</dbReference>
<name>A0ABS9WBN2_9PROT</name>
<dbReference type="InterPro" id="IPR039426">
    <property type="entry name" value="TonB-dep_rcpt-like"/>
</dbReference>
<keyword evidence="2 8" id="KW-0813">Transport</keyword>
<comment type="subcellular location">
    <subcellularLocation>
        <location evidence="1 8">Cell outer membrane</location>
        <topology evidence="1 8">Multi-pass membrane protein</topology>
    </subcellularLocation>
</comment>
<accession>A0ABS9WBN2</accession>
<evidence type="ECO:0000256" key="5">
    <source>
        <dbReference type="ARBA" id="ARBA00023077"/>
    </source>
</evidence>
<keyword evidence="3 8" id="KW-1134">Transmembrane beta strand</keyword>
<dbReference type="InterPro" id="IPR036942">
    <property type="entry name" value="Beta-barrel_TonB_sf"/>
</dbReference>
<dbReference type="PROSITE" id="PS52016">
    <property type="entry name" value="TONB_DEPENDENT_REC_3"/>
    <property type="match status" value="1"/>
</dbReference>
<evidence type="ECO:0000256" key="4">
    <source>
        <dbReference type="ARBA" id="ARBA00022692"/>
    </source>
</evidence>
<keyword evidence="13" id="KW-1185">Reference proteome</keyword>
<comment type="similarity">
    <text evidence="8 9">Belongs to the TonB-dependent receptor family.</text>
</comment>
<keyword evidence="7 8" id="KW-0998">Cell outer membrane</keyword>
<evidence type="ECO:0000256" key="1">
    <source>
        <dbReference type="ARBA" id="ARBA00004571"/>
    </source>
</evidence>